<dbReference type="InterPro" id="IPR039749">
    <property type="entry name" value="NUB1"/>
</dbReference>
<dbReference type="InterPro" id="IPR041207">
    <property type="entry name" value="NUB1_ubiquitin-like_dom"/>
</dbReference>
<feature type="coiled-coil region" evidence="1">
    <location>
        <begin position="338"/>
        <end position="372"/>
    </location>
</feature>
<dbReference type="CDD" id="cd17062">
    <property type="entry name" value="Ubl_NUB1"/>
    <property type="match status" value="1"/>
</dbReference>
<feature type="compositionally biased region" description="Basic residues" evidence="2">
    <location>
        <begin position="551"/>
        <end position="565"/>
    </location>
</feature>
<evidence type="ECO:0000313" key="6">
    <source>
        <dbReference type="Proteomes" id="UP000789524"/>
    </source>
</evidence>
<feature type="region of interest" description="Disordered" evidence="2">
    <location>
        <begin position="534"/>
        <end position="576"/>
    </location>
</feature>
<dbReference type="EMBL" id="CAKASE010000067">
    <property type="protein sequence ID" value="CAG9571988.1"/>
    <property type="molecule type" value="Genomic_DNA"/>
</dbReference>
<feature type="compositionally biased region" description="Polar residues" evidence="2">
    <location>
        <begin position="539"/>
        <end position="549"/>
    </location>
</feature>
<dbReference type="GO" id="GO:2000058">
    <property type="term" value="P:regulation of ubiquitin-dependent protein catabolic process"/>
    <property type="evidence" value="ECO:0007669"/>
    <property type="project" value="TreeGrafter"/>
</dbReference>
<feature type="domain" description="Ubiquitin-like" evidence="4">
    <location>
        <begin position="86"/>
        <end position="165"/>
    </location>
</feature>
<dbReference type="InterPro" id="IPR015940">
    <property type="entry name" value="UBA"/>
</dbReference>
<dbReference type="PANTHER" id="PTHR12948">
    <property type="entry name" value="NEDD8 ULTIMATE BUSTER-1 BS4 PROTEIN"/>
    <property type="match status" value="1"/>
</dbReference>
<keyword evidence="6" id="KW-1185">Reference proteome</keyword>
<feature type="domain" description="UBA" evidence="3">
    <location>
        <begin position="431"/>
        <end position="471"/>
    </location>
</feature>
<dbReference type="SMART" id="SM00165">
    <property type="entry name" value="UBA"/>
    <property type="match status" value="3"/>
</dbReference>
<feature type="domain" description="UBA" evidence="3">
    <location>
        <begin position="363"/>
        <end position="403"/>
    </location>
</feature>
<dbReference type="Proteomes" id="UP000789524">
    <property type="component" value="Unassembled WGS sequence"/>
</dbReference>
<organism evidence="5 6">
    <name type="scientific">Danaus chrysippus</name>
    <name type="common">African queen</name>
    <dbReference type="NCBI Taxonomy" id="151541"/>
    <lineage>
        <taxon>Eukaryota</taxon>
        <taxon>Metazoa</taxon>
        <taxon>Ecdysozoa</taxon>
        <taxon>Arthropoda</taxon>
        <taxon>Hexapoda</taxon>
        <taxon>Insecta</taxon>
        <taxon>Pterygota</taxon>
        <taxon>Neoptera</taxon>
        <taxon>Endopterygota</taxon>
        <taxon>Lepidoptera</taxon>
        <taxon>Glossata</taxon>
        <taxon>Ditrysia</taxon>
        <taxon>Papilionoidea</taxon>
        <taxon>Nymphalidae</taxon>
        <taxon>Danainae</taxon>
        <taxon>Danaini</taxon>
        <taxon>Danaina</taxon>
        <taxon>Danaus</taxon>
        <taxon>Anosia</taxon>
    </lineage>
</organism>
<dbReference type="Gene3D" id="3.10.20.90">
    <property type="entry name" value="Phosphatidylinositol 3-kinase Catalytic Subunit, Chain A, domain 1"/>
    <property type="match status" value="1"/>
</dbReference>
<dbReference type="Pfam" id="PF18037">
    <property type="entry name" value="Ubiquitin_5"/>
    <property type="match status" value="1"/>
</dbReference>
<protein>
    <submittedName>
        <fullName evidence="5">(African queen) hypothetical protein</fullName>
    </submittedName>
</protein>
<evidence type="ECO:0000259" key="3">
    <source>
        <dbReference type="PROSITE" id="PS50030"/>
    </source>
</evidence>
<dbReference type="OrthoDB" id="434245at2759"/>
<dbReference type="Pfam" id="PF00627">
    <property type="entry name" value="UBA"/>
    <property type="match status" value="3"/>
</dbReference>
<reference evidence="5" key="1">
    <citation type="submission" date="2021-09" db="EMBL/GenBank/DDBJ databases">
        <authorList>
            <person name="Martin H S."/>
        </authorList>
    </citation>
    <scope>NUCLEOTIDE SEQUENCE</scope>
</reference>
<gene>
    <name evidence="5" type="ORF">DCHRY22_LOCUS10048</name>
</gene>
<dbReference type="PANTHER" id="PTHR12948:SF3">
    <property type="entry name" value="NEDD8 ULTIMATE BUSTER 1"/>
    <property type="match status" value="1"/>
</dbReference>
<dbReference type="InterPro" id="IPR000626">
    <property type="entry name" value="Ubiquitin-like_dom"/>
</dbReference>
<accession>A0A8J2W5G7</accession>
<dbReference type="Gene3D" id="1.10.8.10">
    <property type="entry name" value="DNA helicase RuvA subunit, C-terminal domain"/>
    <property type="match status" value="3"/>
</dbReference>
<dbReference type="SUPFAM" id="SSF46934">
    <property type="entry name" value="UBA-like"/>
    <property type="match status" value="3"/>
</dbReference>
<sequence length="604" mass="68309">METSLEYEDLLIKLRAKLNENKIKLWEPPYISETEEYSQSLKELAKKYSEELKHEENIIIQALFELQLHSIERSKANNEFKQTGYATLRVKATVQGEKPRMLKIMKQLDVSGEELIEAVANLLEVAKNRVKLIYNGKLIRPNPKLEEQGIKNGVQIMALVMAEAPEQIKKDDKIYREMKSTLDDATLLSEYVDDLAEDEEYMKLEDQSGKTIKLPPAERRSLLIGLALHERGRAAARKQDYSLALVLFLEADRQFSECRSSILQSVDNIAVLQLDISWCYLCLRSLASAGDAAARLARAENAFRLSYGEDHQRLIALKGTNANERVLFMRLYLLQGIVAYHQNKRDDARVLLEKAENELRFIKVDEASVEALTELGWSRGQARTGLRAAGGDLDRAHHYLEEKRAEREAEREKHRVERLQAQLGQCLDGSSVNPQLVQALQAMGYTRRMALLALRNSNNSVADAVRLIQEHPEMLVESDSDATASSDDSLPEPDNKLVAELESMGYPISEARSALRLSRNNVQRAVEILHQGCEHSCEPGSSNPSTSAGVTRKKQKKASKLKKKKDRESALHRLQNTIRSEDDEYLSGALNEEEALLGTYRALL</sequence>
<dbReference type="SUPFAM" id="SSF54236">
    <property type="entry name" value="Ubiquitin-like"/>
    <property type="match status" value="1"/>
</dbReference>
<comment type="caution">
    <text evidence="5">The sequence shown here is derived from an EMBL/GenBank/DDBJ whole genome shotgun (WGS) entry which is preliminary data.</text>
</comment>
<dbReference type="InterPro" id="IPR009060">
    <property type="entry name" value="UBA-like_sf"/>
</dbReference>
<evidence type="ECO:0000259" key="4">
    <source>
        <dbReference type="PROSITE" id="PS50053"/>
    </source>
</evidence>
<proteinExistence type="predicted"/>
<dbReference type="AlphaFoldDB" id="A0A8J2W5G7"/>
<name>A0A8J2W5G7_9NEOP</name>
<dbReference type="InterPro" id="IPR029071">
    <property type="entry name" value="Ubiquitin-like_domsf"/>
</dbReference>
<keyword evidence="1" id="KW-0175">Coiled coil</keyword>
<evidence type="ECO:0000256" key="2">
    <source>
        <dbReference type="SAM" id="MobiDB-lite"/>
    </source>
</evidence>
<feature type="domain" description="UBA" evidence="3">
    <location>
        <begin position="492"/>
        <end position="532"/>
    </location>
</feature>
<evidence type="ECO:0000256" key="1">
    <source>
        <dbReference type="SAM" id="Coils"/>
    </source>
</evidence>
<dbReference type="CDD" id="cd14291">
    <property type="entry name" value="UBA1_NUB1_like"/>
    <property type="match status" value="1"/>
</dbReference>
<evidence type="ECO:0000313" key="5">
    <source>
        <dbReference type="EMBL" id="CAG9571988.1"/>
    </source>
</evidence>
<dbReference type="PROSITE" id="PS50030">
    <property type="entry name" value="UBA"/>
    <property type="match status" value="3"/>
</dbReference>
<dbReference type="PROSITE" id="PS50053">
    <property type="entry name" value="UBIQUITIN_2"/>
    <property type="match status" value="1"/>
</dbReference>